<evidence type="ECO:0000313" key="8">
    <source>
        <dbReference type="Proteomes" id="UP001410648"/>
    </source>
</evidence>
<evidence type="ECO:0000259" key="5">
    <source>
        <dbReference type="PROSITE" id="PS51898"/>
    </source>
</evidence>
<comment type="caution">
    <text evidence="7">The sequence shown here is derived from an EMBL/GenBank/DDBJ whole genome shotgun (WGS) entry which is preliminary data.</text>
</comment>
<dbReference type="PANTHER" id="PTHR30349">
    <property type="entry name" value="PHAGE INTEGRASE-RELATED"/>
    <property type="match status" value="1"/>
</dbReference>
<dbReference type="Gene3D" id="1.10.150.130">
    <property type="match status" value="1"/>
</dbReference>
<dbReference type="CDD" id="cd01188">
    <property type="entry name" value="INT_RitA_C_like"/>
    <property type="match status" value="1"/>
</dbReference>
<organism evidence="7 8">
    <name type="scientific">Alkalibacterium indicireducens</name>
    <dbReference type="NCBI Taxonomy" id="398758"/>
    <lineage>
        <taxon>Bacteria</taxon>
        <taxon>Bacillati</taxon>
        <taxon>Bacillota</taxon>
        <taxon>Bacilli</taxon>
        <taxon>Lactobacillales</taxon>
        <taxon>Carnobacteriaceae</taxon>
        <taxon>Alkalibacterium</taxon>
    </lineage>
</organism>
<dbReference type="RefSeq" id="WP_346023671.1">
    <property type="nucleotide sequence ID" value="NZ_BAAADA010000013.1"/>
</dbReference>
<keyword evidence="3" id="KW-0233">DNA recombination</keyword>
<feature type="domain" description="Core-binding (CB)" evidence="6">
    <location>
        <begin position="104"/>
        <end position="187"/>
    </location>
</feature>
<dbReference type="InterPro" id="IPR002104">
    <property type="entry name" value="Integrase_catalytic"/>
</dbReference>
<dbReference type="Gene3D" id="1.10.443.10">
    <property type="entry name" value="Intergrase catalytic core"/>
    <property type="match status" value="1"/>
</dbReference>
<proteinExistence type="predicted"/>
<dbReference type="Pfam" id="PF00589">
    <property type="entry name" value="Phage_integrase"/>
    <property type="match status" value="1"/>
</dbReference>
<gene>
    <name evidence="7" type="ORF">GCM10008936_01350</name>
</gene>
<dbReference type="PROSITE" id="PS51900">
    <property type="entry name" value="CB"/>
    <property type="match status" value="1"/>
</dbReference>
<evidence type="ECO:0000256" key="4">
    <source>
        <dbReference type="PROSITE-ProRule" id="PRU01248"/>
    </source>
</evidence>
<evidence type="ECO:0000259" key="6">
    <source>
        <dbReference type="PROSITE" id="PS51900"/>
    </source>
</evidence>
<dbReference type="EMBL" id="BAAADA010000013">
    <property type="protein sequence ID" value="GAA0474450.1"/>
    <property type="molecule type" value="Genomic_DNA"/>
</dbReference>
<evidence type="ECO:0000313" key="7">
    <source>
        <dbReference type="EMBL" id="GAA0474450.1"/>
    </source>
</evidence>
<dbReference type="Pfam" id="PF02899">
    <property type="entry name" value="Phage_int_SAM_1"/>
    <property type="match status" value="1"/>
</dbReference>
<evidence type="ECO:0008006" key="9">
    <source>
        <dbReference type="Google" id="ProtNLM"/>
    </source>
</evidence>
<evidence type="ECO:0000256" key="3">
    <source>
        <dbReference type="ARBA" id="ARBA00023172"/>
    </source>
</evidence>
<accession>A0ABN1AEE2</accession>
<feature type="domain" description="Tyr recombinase" evidence="5">
    <location>
        <begin position="210"/>
        <end position="396"/>
    </location>
</feature>
<reference evidence="7 8" key="1">
    <citation type="journal article" date="2019" name="Int. J. Syst. Evol. Microbiol.">
        <title>The Global Catalogue of Microorganisms (GCM) 10K type strain sequencing project: providing services to taxonomists for standard genome sequencing and annotation.</title>
        <authorList>
            <consortium name="The Broad Institute Genomics Platform"/>
            <consortium name="The Broad Institute Genome Sequencing Center for Infectious Disease"/>
            <person name="Wu L."/>
            <person name="Ma J."/>
        </authorList>
    </citation>
    <scope>NUCLEOTIDE SEQUENCE [LARGE SCALE GENOMIC DNA]</scope>
    <source>
        <strain evidence="7 8">JCM 14232</strain>
    </source>
</reference>
<name>A0ABN1AEE2_9LACT</name>
<dbReference type="InterPro" id="IPR044068">
    <property type="entry name" value="CB"/>
</dbReference>
<dbReference type="Proteomes" id="UP001410648">
    <property type="component" value="Unassembled WGS sequence"/>
</dbReference>
<sequence>MDTIENLIREASIYLEDMGYSEGTKIRYKSCWNCFKKYAILNNTYDFTIDFGYSFLMNHYKIDFDSNLTPYQRFAVRSIKVLNSISKGEPVNKCYHRKGLQVPPCYFEILKDYIEFLKKSDLSDKTIEGKKFNIMQFLHFLETNGITKISNVQSKIILIYIDSLRNYATSTKVTILHTLKSFFNFLTTNNYNTHQLSHFFLIIRSNKLEKLPSYYTNHEIQTILSHVDRNTAIGRRDYLILILAIQLGMRAGDIRDLKLNDIKWHLEKIEIIQGKTKNSLQLPLSEGLKYALIDYLKNGRPVSDDPHIFIRHRTPYGRFEKGNVFWSVINKYLVLAKIDVKDRKRGLHAMRHSLASNLLQENIPLPVISGILGHENSNTTMEYLRIDINQLRMAGLEVPL</sequence>
<dbReference type="SUPFAM" id="SSF56349">
    <property type="entry name" value="DNA breaking-rejoining enzymes"/>
    <property type="match status" value="1"/>
</dbReference>
<dbReference type="InterPro" id="IPR004107">
    <property type="entry name" value="Integrase_SAM-like_N"/>
</dbReference>
<keyword evidence="2 4" id="KW-0238">DNA-binding</keyword>
<protein>
    <recommendedName>
        <fullName evidence="9">Site-specific recombinase XerD</fullName>
    </recommendedName>
</protein>
<dbReference type="PROSITE" id="PS51898">
    <property type="entry name" value="TYR_RECOMBINASE"/>
    <property type="match status" value="1"/>
</dbReference>
<evidence type="ECO:0000256" key="2">
    <source>
        <dbReference type="ARBA" id="ARBA00023125"/>
    </source>
</evidence>
<dbReference type="InterPro" id="IPR011010">
    <property type="entry name" value="DNA_brk_join_enz"/>
</dbReference>
<dbReference type="InterPro" id="IPR050090">
    <property type="entry name" value="Tyrosine_recombinase_XerCD"/>
</dbReference>
<dbReference type="InterPro" id="IPR010998">
    <property type="entry name" value="Integrase_recombinase_N"/>
</dbReference>
<dbReference type="PANTHER" id="PTHR30349:SF81">
    <property type="entry name" value="TYROSINE RECOMBINASE XERC"/>
    <property type="match status" value="1"/>
</dbReference>
<keyword evidence="8" id="KW-1185">Reference proteome</keyword>
<evidence type="ECO:0000256" key="1">
    <source>
        <dbReference type="ARBA" id="ARBA00022908"/>
    </source>
</evidence>
<keyword evidence="1" id="KW-0229">DNA integration</keyword>
<dbReference type="InterPro" id="IPR013762">
    <property type="entry name" value="Integrase-like_cat_sf"/>
</dbReference>